<evidence type="ECO:0000256" key="2">
    <source>
        <dbReference type="RuleBase" id="RU003750"/>
    </source>
</evidence>
<evidence type="ECO:0000313" key="4">
    <source>
        <dbReference type="EMBL" id="AGQ19906.1"/>
    </source>
</evidence>
<dbReference type="Gene3D" id="1.20.120.1760">
    <property type="match status" value="1"/>
</dbReference>
<name>S5DLY7_9ACTN</name>
<keyword evidence="3" id="KW-0472">Membrane</keyword>
<reference evidence="4" key="1">
    <citation type="journal article" date="2013" name="Sci. Rep.">
        <title>Metagenomics uncovers a new group of low GC and ultra-small marine Actinobacteria.</title>
        <authorList>
            <person name="Ghai R."/>
            <person name="Mizuno C.M."/>
            <person name="Picazo A."/>
            <person name="Camacho A."/>
            <person name="Rodriguez-Valera F."/>
        </authorList>
    </citation>
    <scope>NUCLEOTIDE SEQUENCE</scope>
</reference>
<dbReference type="GO" id="GO:0008654">
    <property type="term" value="P:phospholipid biosynthetic process"/>
    <property type="evidence" value="ECO:0007669"/>
    <property type="project" value="InterPro"/>
</dbReference>
<dbReference type="AlphaFoldDB" id="S5DLY7"/>
<dbReference type="PROSITE" id="PS00379">
    <property type="entry name" value="CDP_ALCOHOL_P_TRANSF"/>
    <property type="match status" value="1"/>
</dbReference>
<feature type="transmembrane region" description="Helical" evidence="3">
    <location>
        <begin position="164"/>
        <end position="185"/>
    </location>
</feature>
<feature type="transmembrane region" description="Helical" evidence="3">
    <location>
        <begin position="30"/>
        <end position="47"/>
    </location>
</feature>
<feature type="transmembrane region" description="Helical" evidence="3">
    <location>
        <begin position="53"/>
        <end position="74"/>
    </location>
</feature>
<keyword evidence="3" id="KW-1133">Transmembrane helix</keyword>
<keyword evidence="1 2" id="KW-0808">Transferase</keyword>
<dbReference type="InterPro" id="IPR000462">
    <property type="entry name" value="CDP-OH_P_trans"/>
</dbReference>
<organism evidence="4">
    <name type="scientific">Candidatus Actinomarina minuta</name>
    <dbReference type="NCBI Taxonomy" id="1389454"/>
    <lineage>
        <taxon>Bacteria</taxon>
        <taxon>Bacillati</taxon>
        <taxon>Actinomycetota</taxon>
        <taxon>Actinomycetes</taxon>
        <taxon>Candidatus Actinomarinidae</taxon>
        <taxon>Candidatus Actinomarinales</taxon>
        <taxon>Candidatus Actinomarineae</taxon>
        <taxon>Candidatus Actinomarinaceae</taxon>
        <taxon>Candidatus Actinomarina</taxon>
    </lineage>
</organism>
<dbReference type="InterPro" id="IPR043130">
    <property type="entry name" value="CDP-OH_PTrfase_TM_dom"/>
</dbReference>
<protein>
    <submittedName>
        <fullName evidence="4">Phosphatidylglycerophosphate synthase</fullName>
    </submittedName>
</protein>
<accession>S5DLY7</accession>
<feature type="transmembrane region" description="Helical" evidence="3">
    <location>
        <begin position="95"/>
        <end position="120"/>
    </location>
</feature>
<sequence length="190" mass="21991">MLEKIFKPTSEKFAIPFIKLLVFLKVKPNTVSYIGLFLVLIGAYYFYLGNNLFGIIFIFLGSAIDGLDGPYARYRNLASDKGAILDSFLDRIGELVIWSVIGILYTNSDIELFIIFSILVSSNLIPYLRAKSESYDVDNKKGITPRPERVIFAVVYMYFQLPFIYMYIFAFLTWVTVFHRFIFLYRSLGK</sequence>
<dbReference type="EMBL" id="KC811146">
    <property type="protein sequence ID" value="AGQ19906.1"/>
    <property type="molecule type" value="Genomic_DNA"/>
</dbReference>
<proteinExistence type="inferred from homology"/>
<evidence type="ECO:0000256" key="3">
    <source>
        <dbReference type="SAM" id="Phobius"/>
    </source>
</evidence>
<dbReference type="InterPro" id="IPR048254">
    <property type="entry name" value="CDP_ALCOHOL_P_TRANSF_CS"/>
</dbReference>
<keyword evidence="3" id="KW-0812">Transmembrane</keyword>
<dbReference type="GO" id="GO:0016780">
    <property type="term" value="F:phosphotransferase activity, for other substituted phosphate groups"/>
    <property type="evidence" value="ECO:0007669"/>
    <property type="project" value="InterPro"/>
</dbReference>
<evidence type="ECO:0000256" key="1">
    <source>
        <dbReference type="ARBA" id="ARBA00022679"/>
    </source>
</evidence>
<dbReference type="Pfam" id="PF01066">
    <property type="entry name" value="CDP-OH_P_transf"/>
    <property type="match status" value="1"/>
</dbReference>
<comment type="similarity">
    <text evidence="2">Belongs to the CDP-alcohol phosphatidyltransferase class-I family.</text>
</comment>
<dbReference type="GO" id="GO:0016020">
    <property type="term" value="C:membrane"/>
    <property type="evidence" value="ECO:0007669"/>
    <property type="project" value="InterPro"/>
</dbReference>